<keyword evidence="2" id="KW-1185">Reference proteome</keyword>
<dbReference type="EMBL" id="CP093345">
    <property type="protein sequence ID" value="WOG94262.1"/>
    <property type="molecule type" value="Genomic_DNA"/>
</dbReference>
<dbReference type="AlphaFoldDB" id="A0A166C3B8"/>
<proteinExistence type="predicted"/>
<protein>
    <submittedName>
        <fullName evidence="1">Uncharacterized protein</fullName>
    </submittedName>
</protein>
<name>A0A166C3B8_DAUCS</name>
<reference evidence="1" key="2">
    <citation type="submission" date="2022-03" db="EMBL/GenBank/DDBJ databases">
        <title>Draft title - Genomic analysis of global carrot germplasm unveils the trajectory of domestication and the origin of high carotenoid orange carrot.</title>
        <authorList>
            <person name="Iorizzo M."/>
            <person name="Ellison S."/>
            <person name="Senalik D."/>
            <person name="Macko-Podgorni A."/>
            <person name="Grzebelus D."/>
            <person name="Bostan H."/>
            <person name="Rolling W."/>
            <person name="Curaba J."/>
            <person name="Simon P."/>
        </authorList>
    </citation>
    <scope>NUCLEOTIDE SEQUENCE</scope>
    <source>
        <tissue evidence="1">Leaf</tissue>
    </source>
</reference>
<reference evidence="1" key="1">
    <citation type="journal article" date="2016" name="Nat. Genet.">
        <title>A high-quality carrot genome assembly provides new insights into carotenoid accumulation and asterid genome evolution.</title>
        <authorList>
            <person name="Iorizzo M."/>
            <person name="Ellison S."/>
            <person name="Senalik D."/>
            <person name="Zeng P."/>
            <person name="Satapoomin P."/>
            <person name="Huang J."/>
            <person name="Bowman M."/>
            <person name="Iovene M."/>
            <person name="Sanseverino W."/>
            <person name="Cavagnaro P."/>
            <person name="Yildiz M."/>
            <person name="Macko-Podgorni A."/>
            <person name="Moranska E."/>
            <person name="Grzebelus E."/>
            <person name="Grzebelus D."/>
            <person name="Ashrafi H."/>
            <person name="Zheng Z."/>
            <person name="Cheng S."/>
            <person name="Spooner D."/>
            <person name="Van Deynze A."/>
            <person name="Simon P."/>
        </authorList>
    </citation>
    <scope>NUCLEOTIDE SEQUENCE</scope>
    <source>
        <tissue evidence="1">Leaf</tissue>
    </source>
</reference>
<dbReference type="Gramene" id="KZN03230">
    <property type="protein sequence ID" value="KZN03230"/>
    <property type="gene ID" value="DCAR_011986"/>
</dbReference>
<evidence type="ECO:0000313" key="1">
    <source>
        <dbReference type="EMBL" id="WOG94262.1"/>
    </source>
</evidence>
<sequence length="69" mass="7562">MLKTLQFSILRVANILNKSDPVFLQENLLIVQEQLELPSFLVVALSSQLSASKLAPSDILLCPSLLLLA</sequence>
<evidence type="ECO:0000313" key="2">
    <source>
        <dbReference type="Proteomes" id="UP000077755"/>
    </source>
</evidence>
<dbReference type="Proteomes" id="UP000077755">
    <property type="component" value="Chromosome 3"/>
</dbReference>
<gene>
    <name evidence="1" type="ORF">DCAR_0313555</name>
</gene>
<accession>A0A166C3B8</accession>
<organism evidence="1 2">
    <name type="scientific">Daucus carota subsp. sativus</name>
    <name type="common">Carrot</name>
    <dbReference type="NCBI Taxonomy" id="79200"/>
    <lineage>
        <taxon>Eukaryota</taxon>
        <taxon>Viridiplantae</taxon>
        <taxon>Streptophyta</taxon>
        <taxon>Embryophyta</taxon>
        <taxon>Tracheophyta</taxon>
        <taxon>Spermatophyta</taxon>
        <taxon>Magnoliopsida</taxon>
        <taxon>eudicotyledons</taxon>
        <taxon>Gunneridae</taxon>
        <taxon>Pentapetalae</taxon>
        <taxon>asterids</taxon>
        <taxon>campanulids</taxon>
        <taxon>Apiales</taxon>
        <taxon>Apiaceae</taxon>
        <taxon>Apioideae</taxon>
        <taxon>Scandiceae</taxon>
        <taxon>Daucinae</taxon>
        <taxon>Daucus</taxon>
        <taxon>Daucus sect. Daucus</taxon>
    </lineage>
</organism>